<dbReference type="EnsemblMetazoa" id="XM_004932963.4">
    <property type="protein sequence ID" value="XP_004933020.1"/>
    <property type="gene ID" value="LOC101735627"/>
</dbReference>
<evidence type="ECO:0000256" key="3">
    <source>
        <dbReference type="ARBA" id="ARBA00004922"/>
    </source>
</evidence>
<evidence type="ECO:0000313" key="20">
    <source>
        <dbReference type="EnsemblMetazoa" id="XP_004933020.1"/>
    </source>
</evidence>
<dbReference type="InterPro" id="IPR029044">
    <property type="entry name" value="Nucleotide-diphossugar_trans"/>
</dbReference>
<evidence type="ECO:0000256" key="4">
    <source>
        <dbReference type="ARBA" id="ARBA00005735"/>
    </source>
</evidence>
<dbReference type="PANTHER" id="PTHR19300">
    <property type="entry name" value="BETA-1,4-GALACTOSYLTRANSFERASE"/>
    <property type="match status" value="1"/>
</dbReference>
<evidence type="ECO:0000256" key="5">
    <source>
        <dbReference type="ARBA" id="ARBA00022676"/>
    </source>
</evidence>
<dbReference type="GO" id="GO:0030166">
    <property type="term" value="P:proteoglycan biosynthetic process"/>
    <property type="evidence" value="ECO:0007669"/>
    <property type="project" value="TreeGrafter"/>
</dbReference>
<evidence type="ECO:0000256" key="11">
    <source>
        <dbReference type="ARBA" id="ARBA00023034"/>
    </source>
</evidence>
<keyword evidence="10" id="KW-1133">Transmembrane helix</keyword>
<dbReference type="OrthoDB" id="6020664at2759"/>
<dbReference type="GO" id="GO:0000139">
    <property type="term" value="C:Golgi membrane"/>
    <property type="evidence" value="ECO:0007669"/>
    <property type="project" value="UniProtKB-SubCell"/>
</dbReference>
<keyword evidence="5 16" id="KW-0328">Glycosyltransferase</keyword>
<feature type="domain" description="Galactosyltransferase N-terminal" evidence="19">
    <location>
        <begin position="43"/>
        <end position="129"/>
    </location>
</feature>
<dbReference type="GeneID" id="101735627"/>
<comment type="similarity">
    <text evidence="4 16">Belongs to the glycosyltransferase 7 family.</text>
</comment>
<evidence type="ECO:0000256" key="9">
    <source>
        <dbReference type="ARBA" id="ARBA00022968"/>
    </source>
</evidence>
<accession>A0A8R1WLE2</accession>
<evidence type="ECO:0000256" key="1">
    <source>
        <dbReference type="ARBA" id="ARBA00001936"/>
    </source>
</evidence>
<dbReference type="EC" id="2.4.1.-" evidence="16"/>
<comment type="subcellular location">
    <subcellularLocation>
        <location evidence="2">Golgi apparatus membrane</location>
        <topology evidence="2">Single-pass type II membrane protein</topology>
    </subcellularLocation>
    <subcellularLocation>
        <location evidence="16">Membrane</location>
        <topology evidence="16">Single-pass type II membrane protein</topology>
    </subcellularLocation>
</comment>
<evidence type="ECO:0000256" key="8">
    <source>
        <dbReference type="ARBA" id="ARBA00022723"/>
    </source>
</evidence>
<feature type="signal peptide" evidence="17">
    <location>
        <begin position="1"/>
        <end position="31"/>
    </location>
</feature>
<comment type="catalytic activity">
    <reaction evidence="15">
        <text>3-O-(beta-D-xylosyl)-L-seryl-[protein] + UDP-alpha-D-galactose = 3-O-(beta-D-galactosyl-(1-&gt;4)-beta-D-xylosyl)-L-seryl-[protein] + UDP + H(+)</text>
        <dbReference type="Rhea" id="RHEA:15297"/>
        <dbReference type="Rhea" id="RHEA-COMP:12567"/>
        <dbReference type="Rhea" id="RHEA-COMP:12570"/>
        <dbReference type="ChEBI" id="CHEBI:15378"/>
        <dbReference type="ChEBI" id="CHEBI:58223"/>
        <dbReference type="ChEBI" id="CHEBI:66914"/>
        <dbReference type="ChEBI" id="CHEBI:132085"/>
        <dbReference type="ChEBI" id="CHEBI:132088"/>
        <dbReference type="EC" id="2.4.1.133"/>
    </reaction>
</comment>
<dbReference type="Pfam" id="PF02709">
    <property type="entry name" value="Glyco_transf_7C"/>
    <property type="match status" value="1"/>
</dbReference>
<comment type="function">
    <text evidence="16">Catalyzes the transfer of galactose onto proteins or lipids.</text>
</comment>
<dbReference type="RefSeq" id="XP_004933020.1">
    <property type="nucleotide sequence ID" value="XM_004932963.5"/>
</dbReference>
<keyword evidence="13 16" id="KW-0325">Glycoprotein</keyword>
<keyword evidence="9 16" id="KW-0735">Signal-anchor</keyword>
<evidence type="ECO:0000259" key="19">
    <source>
        <dbReference type="Pfam" id="PF13733"/>
    </source>
</evidence>
<keyword evidence="17" id="KW-0732">Signal</keyword>
<keyword evidence="12" id="KW-0472">Membrane</keyword>
<keyword evidence="11" id="KW-0333">Golgi apparatus</keyword>
<feature type="domain" description="Galactosyltransferase C-terminal" evidence="18">
    <location>
        <begin position="137"/>
        <end position="211"/>
    </location>
</feature>
<proteinExistence type="inferred from homology"/>
<evidence type="ECO:0000256" key="10">
    <source>
        <dbReference type="ARBA" id="ARBA00022989"/>
    </source>
</evidence>
<name>A0A8R1WLE2_BOMMO</name>
<comment type="pathway">
    <text evidence="3 16">Protein modification; protein glycosylation.</text>
</comment>
<dbReference type="InterPro" id="IPR027995">
    <property type="entry name" value="Galactosyl_T_N"/>
</dbReference>
<evidence type="ECO:0000256" key="6">
    <source>
        <dbReference type="ARBA" id="ARBA00022679"/>
    </source>
</evidence>
<evidence type="ECO:0000259" key="18">
    <source>
        <dbReference type="Pfam" id="PF02709"/>
    </source>
</evidence>
<evidence type="ECO:0000256" key="15">
    <source>
        <dbReference type="ARBA" id="ARBA00051458"/>
    </source>
</evidence>
<evidence type="ECO:0000256" key="13">
    <source>
        <dbReference type="ARBA" id="ARBA00023180"/>
    </source>
</evidence>
<protein>
    <recommendedName>
        <fullName evidence="16">Beta-1,4-N-acetylgalactosaminyltransferase</fullName>
        <ecNumber evidence="16">2.4.1.-</ecNumber>
    </recommendedName>
    <alternativeName>
        <fullName evidence="16">Beta-4-GalNAcT</fullName>
    </alternativeName>
</protein>
<dbReference type="Proteomes" id="UP000005204">
    <property type="component" value="Unassembled WGS sequence"/>
</dbReference>
<evidence type="ECO:0000256" key="17">
    <source>
        <dbReference type="SAM" id="SignalP"/>
    </source>
</evidence>
<keyword evidence="8 16" id="KW-0479">Metal-binding</keyword>
<evidence type="ECO:0000256" key="7">
    <source>
        <dbReference type="ARBA" id="ARBA00022692"/>
    </source>
</evidence>
<reference evidence="20" key="2">
    <citation type="submission" date="2022-06" db="UniProtKB">
        <authorList>
            <consortium name="EnsemblMetazoa"/>
        </authorList>
    </citation>
    <scope>IDENTIFICATION</scope>
    <source>
        <strain evidence="20">p50T (Dazao)</strain>
    </source>
</reference>
<dbReference type="GO" id="GO:0046525">
    <property type="term" value="F:xylosylprotein 4-beta-galactosyltransferase activity"/>
    <property type="evidence" value="ECO:0007669"/>
    <property type="project" value="UniProtKB-EC"/>
</dbReference>
<dbReference type="PRINTS" id="PR02050">
    <property type="entry name" value="B14GALTRFASE"/>
</dbReference>
<evidence type="ECO:0000256" key="16">
    <source>
        <dbReference type="RuleBase" id="RU368121"/>
    </source>
</evidence>
<keyword evidence="14 16" id="KW-0464">Manganese</keyword>
<sequence>MPRLRCRVDSRCLQLILLLLAFLFNWCSVCSSKVEFQIPTIDTDKKRLAIIVPFRDRFEELLEFVPHMTAFLKRQDIPFHIFVVQQKDKNRFNRASLINVGFLKTRSHYEYIAMHDVDLLPLNDNLKYEYPEKGPCHIPSPETHPKYSYKYYAGGIVLVTREHYELVNGMSNQYWGWGMEDDEFYVRLKDAGLTFNRPSNITTGRKNTFRHIHDDAYRVRDKRRCYNQLEMTRRRDRRTGLHDVAHRVLSLHSLTIDGLPLTVLNVELICDRNATPWCQCPETREPEMPFTSNYENHVFHEFNVCYKNK</sequence>
<dbReference type="PANTHER" id="PTHR19300:SF30">
    <property type="entry name" value="BETA-1,4-GALACTOSYLTRANSFERASE 7"/>
    <property type="match status" value="1"/>
</dbReference>
<evidence type="ECO:0000256" key="12">
    <source>
        <dbReference type="ARBA" id="ARBA00023136"/>
    </source>
</evidence>
<dbReference type="FunFam" id="3.90.550.10:FF:000062">
    <property type="entry name" value="beta-1,4-galactosyltransferase 7 isoform X1"/>
    <property type="match status" value="1"/>
</dbReference>
<dbReference type="InterPro" id="IPR003859">
    <property type="entry name" value="Galactosyl_T"/>
</dbReference>
<keyword evidence="21" id="KW-1185">Reference proteome</keyword>
<dbReference type="Pfam" id="PF13733">
    <property type="entry name" value="Glyco_transf_7N"/>
    <property type="match status" value="1"/>
</dbReference>
<dbReference type="KEGG" id="bmor:101735627"/>
<dbReference type="GO" id="GO:0005975">
    <property type="term" value="P:carbohydrate metabolic process"/>
    <property type="evidence" value="ECO:0007669"/>
    <property type="project" value="InterPro"/>
</dbReference>
<dbReference type="Gene3D" id="3.90.550.10">
    <property type="entry name" value="Spore Coat Polysaccharide Biosynthesis Protein SpsA, Chain A"/>
    <property type="match status" value="1"/>
</dbReference>
<dbReference type="AlphaFoldDB" id="A0A8R1WLE2"/>
<reference evidence="21" key="1">
    <citation type="journal article" date="2008" name="Insect Biochem. Mol. Biol.">
        <title>The genome of a lepidopteran model insect, the silkworm Bombyx mori.</title>
        <authorList>
            <consortium name="International Silkworm Genome Consortium"/>
        </authorList>
    </citation>
    <scope>NUCLEOTIDE SEQUENCE [LARGE SCALE GENOMIC DNA]</scope>
    <source>
        <strain evidence="21">p50T</strain>
    </source>
</reference>
<evidence type="ECO:0000256" key="2">
    <source>
        <dbReference type="ARBA" id="ARBA00004323"/>
    </source>
</evidence>
<evidence type="ECO:0000313" key="21">
    <source>
        <dbReference type="Proteomes" id="UP000005204"/>
    </source>
</evidence>
<dbReference type="InterPro" id="IPR027791">
    <property type="entry name" value="Galactosyl_T_C"/>
</dbReference>
<feature type="chain" id="PRO_5035855710" description="Beta-1,4-N-acetylgalactosaminyltransferase" evidence="17">
    <location>
        <begin position="32"/>
        <end position="309"/>
    </location>
</feature>
<evidence type="ECO:0000256" key="14">
    <source>
        <dbReference type="ARBA" id="ARBA00023211"/>
    </source>
</evidence>
<comment type="cofactor">
    <cofactor evidence="1 16">
        <name>Mn(2+)</name>
        <dbReference type="ChEBI" id="CHEBI:29035"/>
    </cofactor>
</comment>
<keyword evidence="7" id="KW-0812">Transmembrane</keyword>
<organism evidence="20 21">
    <name type="scientific">Bombyx mori</name>
    <name type="common">Silk moth</name>
    <dbReference type="NCBI Taxonomy" id="7091"/>
    <lineage>
        <taxon>Eukaryota</taxon>
        <taxon>Metazoa</taxon>
        <taxon>Ecdysozoa</taxon>
        <taxon>Arthropoda</taxon>
        <taxon>Hexapoda</taxon>
        <taxon>Insecta</taxon>
        <taxon>Pterygota</taxon>
        <taxon>Neoptera</taxon>
        <taxon>Endopterygota</taxon>
        <taxon>Lepidoptera</taxon>
        <taxon>Glossata</taxon>
        <taxon>Ditrysia</taxon>
        <taxon>Bombycoidea</taxon>
        <taxon>Bombycidae</taxon>
        <taxon>Bombycinae</taxon>
        <taxon>Bombyx</taxon>
    </lineage>
</organism>
<keyword evidence="6 16" id="KW-0808">Transferase</keyword>
<dbReference type="SUPFAM" id="SSF53448">
    <property type="entry name" value="Nucleotide-diphospho-sugar transferases"/>
    <property type="match status" value="1"/>
</dbReference>
<dbReference type="GO" id="GO:0046872">
    <property type="term" value="F:metal ion binding"/>
    <property type="evidence" value="ECO:0007669"/>
    <property type="project" value="UniProtKB-UniRule"/>
</dbReference>